<accession>A0ABS2FCR8</accession>
<protein>
    <recommendedName>
        <fullName evidence="8">Peptidase M50 domain-containing protein</fullName>
    </recommendedName>
</protein>
<evidence type="ECO:0000256" key="1">
    <source>
        <dbReference type="ARBA" id="ARBA00001947"/>
    </source>
</evidence>
<reference evidence="9 10" key="1">
    <citation type="journal article" date="2021" name="Sci. Rep.">
        <title>The distribution of antibiotic resistance genes in chicken gut microbiota commensals.</title>
        <authorList>
            <person name="Juricova H."/>
            <person name="Matiasovicova J."/>
            <person name="Kubasova T."/>
            <person name="Cejkova D."/>
            <person name="Rychlik I."/>
        </authorList>
    </citation>
    <scope>NUCLEOTIDE SEQUENCE [LARGE SCALE GENOMIC DNA]</scope>
    <source>
        <strain evidence="9 10">An435</strain>
    </source>
</reference>
<feature type="domain" description="Peptidase M50" evidence="8">
    <location>
        <begin position="54"/>
        <end position="254"/>
    </location>
</feature>
<dbReference type="EMBL" id="JACJLL010000001">
    <property type="protein sequence ID" value="MBM6817796.1"/>
    <property type="molecule type" value="Genomic_DNA"/>
</dbReference>
<dbReference type="InterPro" id="IPR008915">
    <property type="entry name" value="Peptidase_M50"/>
</dbReference>
<feature type="transmembrane region" description="Helical" evidence="7">
    <location>
        <begin position="42"/>
        <end position="64"/>
    </location>
</feature>
<evidence type="ECO:0000256" key="5">
    <source>
        <dbReference type="ARBA" id="ARBA00022989"/>
    </source>
</evidence>
<dbReference type="Pfam" id="PF02163">
    <property type="entry name" value="Peptidase_M50"/>
    <property type="match status" value="1"/>
</dbReference>
<comment type="caution">
    <text evidence="9">The sequence shown here is derived from an EMBL/GenBank/DDBJ whole genome shotgun (WGS) entry which is preliminary data.</text>
</comment>
<feature type="transmembrane region" description="Helical" evidence="7">
    <location>
        <begin position="70"/>
        <end position="91"/>
    </location>
</feature>
<evidence type="ECO:0000313" key="10">
    <source>
        <dbReference type="Proteomes" id="UP000767334"/>
    </source>
</evidence>
<keyword evidence="10" id="KW-1185">Reference proteome</keyword>
<evidence type="ECO:0000256" key="4">
    <source>
        <dbReference type="ARBA" id="ARBA00022692"/>
    </source>
</evidence>
<evidence type="ECO:0000256" key="6">
    <source>
        <dbReference type="ARBA" id="ARBA00023136"/>
    </source>
</evidence>
<keyword evidence="4 7" id="KW-0812">Transmembrane</keyword>
<dbReference type="Proteomes" id="UP000767334">
    <property type="component" value="Unassembled WGS sequence"/>
</dbReference>
<gene>
    <name evidence="9" type="ORF">H6A19_00330</name>
</gene>
<comment type="similarity">
    <text evidence="3">Belongs to the peptidase M50B family.</text>
</comment>
<dbReference type="RefSeq" id="WP_204571700.1">
    <property type="nucleotide sequence ID" value="NZ_JACJLL010000001.1"/>
</dbReference>
<proteinExistence type="inferred from homology"/>
<evidence type="ECO:0000313" key="9">
    <source>
        <dbReference type="EMBL" id="MBM6817796.1"/>
    </source>
</evidence>
<organism evidence="9 10">
    <name type="scientific">Clostridium saudiense</name>
    <dbReference type="NCBI Taxonomy" id="1414720"/>
    <lineage>
        <taxon>Bacteria</taxon>
        <taxon>Bacillati</taxon>
        <taxon>Bacillota</taxon>
        <taxon>Clostridia</taxon>
        <taxon>Eubacteriales</taxon>
        <taxon>Clostridiaceae</taxon>
        <taxon>Clostridium</taxon>
    </lineage>
</organism>
<evidence type="ECO:0000256" key="3">
    <source>
        <dbReference type="ARBA" id="ARBA00007931"/>
    </source>
</evidence>
<comment type="subcellular location">
    <subcellularLocation>
        <location evidence="2">Membrane</location>
        <topology evidence="2">Multi-pass membrane protein</topology>
    </subcellularLocation>
</comment>
<feature type="transmembrane region" description="Helical" evidence="7">
    <location>
        <begin position="155"/>
        <end position="176"/>
    </location>
</feature>
<evidence type="ECO:0000256" key="7">
    <source>
        <dbReference type="SAM" id="Phobius"/>
    </source>
</evidence>
<evidence type="ECO:0000259" key="8">
    <source>
        <dbReference type="Pfam" id="PF02163"/>
    </source>
</evidence>
<keyword evidence="6 7" id="KW-0472">Membrane</keyword>
<sequence length="375" mass="43433">MGKKRKNSIFTICFSLALLLLGFFGGFLLGERMDQNGLSFEISIFTILLDILIFYFSFIIQVVIHEAGHLIFGLISGYEFISFRVGSITIVKDEGKFKLKKFKIKGTGGQCLMMPKTNNYEELRYILYNLGGILMNAITSIISLIVLMSVDTNKYIKVILFTLIFVGVLFIITNGIPMKFGGISNDGYNTIAISRDKFIKYCFYIQLKVNGLAYKGIRIKDMPIEWFNIEDGIDLNNPMVTCLRIMEANYYQDKLNFDITKECYENILDTTPHIVKLYENEIKCELLFYEILNGNMEKVDELYTRELQNYIKVTDCYISRKRLMYVYNLIVLKDKKKADKVLGEFEKVKKSYPVKSEIESEEEIMNFILDNINVV</sequence>
<comment type="cofactor">
    <cofactor evidence="1">
        <name>Zn(2+)</name>
        <dbReference type="ChEBI" id="CHEBI:29105"/>
    </cofactor>
</comment>
<feature type="transmembrane region" description="Helical" evidence="7">
    <location>
        <begin position="126"/>
        <end position="149"/>
    </location>
</feature>
<name>A0ABS2FCR8_9CLOT</name>
<evidence type="ECO:0000256" key="2">
    <source>
        <dbReference type="ARBA" id="ARBA00004141"/>
    </source>
</evidence>
<feature type="transmembrane region" description="Helical" evidence="7">
    <location>
        <begin position="6"/>
        <end position="30"/>
    </location>
</feature>
<keyword evidence="5 7" id="KW-1133">Transmembrane helix</keyword>